<dbReference type="AlphaFoldDB" id="A0A1H1MHV7"/>
<dbReference type="InterPro" id="IPR052171">
    <property type="entry name" value="NHEJ_LigD"/>
</dbReference>
<evidence type="ECO:0000259" key="1">
    <source>
        <dbReference type="Pfam" id="PF21686"/>
    </source>
</evidence>
<proteinExistence type="predicted"/>
<name>A0A1H1MHV7_9ACTN</name>
<evidence type="ECO:0000313" key="3">
    <source>
        <dbReference type="Proteomes" id="UP000198983"/>
    </source>
</evidence>
<keyword evidence="3" id="KW-1185">Reference proteome</keyword>
<sequence>MTSEETRDGVSLTNLDQPLFDGAGATKRDLVDYLDAIGDRIIAELAGRPLSVVRVLRGQQPFMQKNLPKYTPSWVPSVSVWAEASKREIRYALCDDRRTLLWFGNQRAIEFHPTLSRADSVTHPTVLILDIDPPEGEDLAAGFGLAVAAAKLVRQALADAGLAGAVKTSGAKGLHVVVPLTTGQDVWDVAAATRALAVRAERLDPAVATTAFIREDRAGKVFLDSTRAGGATVVAAYSPRVRPGVPVSYPVGWDTLDDVAPRDFTIHTVPELIGAGDPWAEEMPAPQTLPADLVAEGHTIPVARVQAMHEGKRRARARRGESS</sequence>
<dbReference type="Pfam" id="PF21686">
    <property type="entry name" value="LigD_Prim-Pol"/>
    <property type="match status" value="1"/>
</dbReference>
<organism evidence="2 3">
    <name type="scientific">Actinopolymorpha singaporensis</name>
    <dbReference type="NCBI Taxonomy" id="117157"/>
    <lineage>
        <taxon>Bacteria</taxon>
        <taxon>Bacillati</taxon>
        <taxon>Actinomycetota</taxon>
        <taxon>Actinomycetes</taxon>
        <taxon>Propionibacteriales</taxon>
        <taxon>Actinopolymorphaceae</taxon>
        <taxon>Actinopolymorpha</taxon>
    </lineage>
</organism>
<dbReference type="Proteomes" id="UP000198983">
    <property type="component" value="Chromosome I"/>
</dbReference>
<dbReference type="Gene3D" id="3.90.920.10">
    <property type="entry name" value="DNA primase, PRIM domain"/>
    <property type="match status" value="1"/>
</dbReference>
<feature type="domain" description="DNA ligase D polymerase" evidence="1">
    <location>
        <begin position="26"/>
        <end position="279"/>
    </location>
</feature>
<dbReference type="InterPro" id="IPR014145">
    <property type="entry name" value="LigD_pol_dom"/>
</dbReference>
<dbReference type="PANTHER" id="PTHR42705">
    <property type="entry name" value="BIFUNCTIONAL NON-HOMOLOGOUS END JOINING PROTEIN LIGD"/>
    <property type="match status" value="1"/>
</dbReference>
<accession>A0A1H1MHV7</accession>
<dbReference type="EMBL" id="LT629732">
    <property type="protein sequence ID" value="SDR85549.1"/>
    <property type="molecule type" value="Genomic_DNA"/>
</dbReference>
<evidence type="ECO:0000313" key="2">
    <source>
        <dbReference type="EMBL" id="SDR85549.1"/>
    </source>
</evidence>
<protein>
    <submittedName>
        <fullName evidence="2">DNA ligase D, polymerase domain-containing protein</fullName>
    </submittedName>
</protein>
<dbReference type="OrthoDB" id="4296267at2"/>
<dbReference type="GO" id="GO:0016874">
    <property type="term" value="F:ligase activity"/>
    <property type="evidence" value="ECO:0007669"/>
    <property type="project" value="UniProtKB-KW"/>
</dbReference>
<dbReference type="STRING" id="117157.SAMN04489717_0804"/>
<dbReference type="RefSeq" id="WP_092650638.1">
    <property type="nucleotide sequence ID" value="NZ_LT629732.1"/>
</dbReference>
<keyword evidence="2" id="KW-0436">Ligase</keyword>
<reference evidence="2 3" key="1">
    <citation type="submission" date="2016-10" db="EMBL/GenBank/DDBJ databases">
        <authorList>
            <person name="de Groot N.N."/>
        </authorList>
    </citation>
    <scope>NUCLEOTIDE SEQUENCE [LARGE SCALE GENOMIC DNA]</scope>
    <source>
        <strain evidence="2 3">DSM 22024</strain>
    </source>
</reference>
<gene>
    <name evidence="2" type="ORF">SAMN04489717_0804</name>
</gene>
<dbReference type="PANTHER" id="PTHR42705:SF2">
    <property type="entry name" value="BIFUNCTIONAL NON-HOMOLOGOUS END JOINING PROTEIN LIGD"/>
    <property type="match status" value="1"/>
</dbReference>